<dbReference type="AlphaFoldDB" id="A0A2S4VYB3"/>
<feature type="domain" description="NADH-ubiquinone oxidoreductase 21kDa subunit C-terminal fungi" evidence="4">
    <location>
        <begin position="190"/>
        <end position="252"/>
    </location>
</feature>
<feature type="domain" description="NADH-ubiquinone oxidoreductase 21kDa subunit N-terminal" evidence="3">
    <location>
        <begin position="79"/>
        <end position="155"/>
    </location>
</feature>
<dbReference type="VEuPathDB" id="FungiDB:PSTT_02902"/>
<feature type="transmembrane region" description="Helical" evidence="2">
    <location>
        <begin position="102"/>
        <end position="120"/>
    </location>
</feature>
<gene>
    <name evidence="5" type="ORF">PSTT_02902</name>
</gene>
<dbReference type="Pfam" id="PF10785">
    <property type="entry name" value="NADH-u_ox-rdase"/>
    <property type="match status" value="1"/>
</dbReference>
<proteinExistence type="predicted"/>
<evidence type="ECO:0000256" key="2">
    <source>
        <dbReference type="SAM" id="Phobius"/>
    </source>
</evidence>
<evidence type="ECO:0000313" key="5">
    <source>
        <dbReference type="EMBL" id="POW14476.1"/>
    </source>
</evidence>
<comment type="caution">
    <text evidence="5">The sequence shown here is derived from an EMBL/GenBank/DDBJ whole genome shotgun (WGS) entry which is preliminary data.</text>
</comment>
<name>A0A2S4VYB3_9BASI</name>
<evidence type="ECO:0000259" key="4">
    <source>
        <dbReference type="Pfam" id="PF12853"/>
    </source>
</evidence>
<reference evidence="5" key="1">
    <citation type="submission" date="2017-12" db="EMBL/GenBank/DDBJ databases">
        <title>Gene loss provides genomic basis for host adaptation in cereal stripe rust fungi.</title>
        <authorList>
            <person name="Xia C."/>
        </authorList>
    </citation>
    <scope>NUCLEOTIDE SEQUENCE [LARGE SCALE GENOMIC DNA]</scope>
    <source>
        <strain evidence="5">93-210</strain>
    </source>
</reference>
<dbReference type="PANTHER" id="PTHR34062:SF1">
    <property type="entry name" value="NADH-UBIQUINONE OXIDOREDUCTASE 21KDA SUBUNIT N-TERMINAL DOMAIN-CONTAINING PROTEIN"/>
    <property type="match status" value="1"/>
</dbReference>
<evidence type="ECO:0000256" key="1">
    <source>
        <dbReference type="SAM" id="MobiDB-lite"/>
    </source>
</evidence>
<feature type="transmembrane region" description="Helical" evidence="2">
    <location>
        <begin position="132"/>
        <end position="152"/>
    </location>
</feature>
<accession>A0A2S4VYB3</accession>
<keyword evidence="2" id="KW-1133">Transmembrane helix</keyword>
<feature type="non-terminal residue" evidence="5">
    <location>
        <position position="1"/>
    </location>
</feature>
<keyword evidence="2" id="KW-0472">Membrane</keyword>
<protein>
    <recommendedName>
        <fullName evidence="7">NADH-ubiquinone oxidoreductase 21kDa subunit N-terminal domain-containing protein</fullName>
    </recommendedName>
</protein>
<dbReference type="InterPro" id="IPR053229">
    <property type="entry name" value="NADH-Q_oxidrdct_subunit"/>
</dbReference>
<dbReference type="Pfam" id="PF12853">
    <property type="entry name" value="NADH_u_ox_C"/>
    <property type="match status" value="1"/>
</dbReference>
<evidence type="ECO:0008006" key="7">
    <source>
        <dbReference type="Google" id="ProtNLM"/>
    </source>
</evidence>
<feature type="region of interest" description="Disordered" evidence="1">
    <location>
        <begin position="33"/>
        <end position="61"/>
    </location>
</feature>
<dbReference type="Proteomes" id="UP000239156">
    <property type="component" value="Unassembled WGS sequence"/>
</dbReference>
<dbReference type="PANTHER" id="PTHR34062">
    <property type="entry name" value="OXIDOREDUCTASE 21 KDA SUBUNIT, PUTATIVE (AFU_ORTHOLOGUE AFUA_4G04750)-RELATED"/>
    <property type="match status" value="1"/>
</dbReference>
<evidence type="ECO:0000313" key="6">
    <source>
        <dbReference type="Proteomes" id="UP000239156"/>
    </source>
</evidence>
<feature type="compositionally biased region" description="Basic and acidic residues" evidence="1">
    <location>
        <begin position="40"/>
        <end position="61"/>
    </location>
</feature>
<dbReference type="EMBL" id="PKSL01000018">
    <property type="protein sequence ID" value="POW14476.1"/>
    <property type="molecule type" value="Genomic_DNA"/>
</dbReference>
<evidence type="ECO:0000259" key="3">
    <source>
        <dbReference type="Pfam" id="PF10785"/>
    </source>
</evidence>
<dbReference type="InterPro" id="IPR019721">
    <property type="entry name" value="NADH-UbQ_OxRdtase_su21_N"/>
</dbReference>
<organism evidence="5 6">
    <name type="scientific">Puccinia striiformis</name>
    <dbReference type="NCBI Taxonomy" id="27350"/>
    <lineage>
        <taxon>Eukaryota</taxon>
        <taxon>Fungi</taxon>
        <taxon>Dikarya</taxon>
        <taxon>Basidiomycota</taxon>
        <taxon>Pucciniomycotina</taxon>
        <taxon>Pucciniomycetes</taxon>
        <taxon>Pucciniales</taxon>
        <taxon>Pucciniaceae</taxon>
        <taxon>Puccinia</taxon>
    </lineage>
</organism>
<keyword evidence="6" id="KW-1185">Reference proteome</keyword>
<sequence length="262" mass="30371">IEFSDCGRTPDRSPRVSACIHFPHVTDCYVDTAVTSPPSDQERPRLIEPNTRESKSQHNKSEIIMSGSTVSPTEYVPRHRFPVLDTDPHFKRVIKYMRPSDLATWLGFTAAFPALLYAWGDRIPVRHVRTQPRFYALGTWLGFSGGFLMAYIRGCSKSSFFTNIHQSKPDFIVSWGWTENEREQKIQHEEFTQIARSGKPIWGESTLQPWIQTVAHHNSQFAHLKFSTIPWFNFVNHPYHGVDVSKYYQDAKIWRQENGLEN</sequence>
<dbReference type="InterPro" id="IPR024549">
    <property type="entry name" value="NADH-UbQ_OxRdtase_su21_C_fun"/>
</dbReference>
<keyword evidence="2" id="KW-0812">Transmembrane</keyword>